<feature type="transmembrane region" description="Helical" evidence="9">
    <location>
        <begin position="330"/>
        <end position="353"/>
    </location>
</feature>
<evidence type="ECO:0000256" key="2">
    <source>
        <dbReference type="ARBA" id="ARBA00022448"/>
    </source>
</evidence>
<feature type="transmembrane region" description="Helical" evidence="9">
    <location>
        <begin position="220"/>
        <end position="243"/>
    </location>
</feature>
<evidence type="ECO:0000313" key="11">
    <source>
        <dbReference type="EMBL" id="ERJ94707.1"/>
    </source>
</evidence>
<dbReference type="InterPro" id="IPR006153">
    <property type="entry name" value="Cation/H_exchanger_TM"/>
</dbReference>
<dbReference type="NCBIfam" id="NF003716">
    <property type="entry name" value="PRK05326.1-3"/>
    <property type="match status" value="1"/>
</dbReference>
<dbReference type="Proteomes" id="UP000016662">
    <property type="component" value="Unassembled WGS sequence"/>
</dbReference>
<dbReference type="PANTHER" id="PTHR32507">
    <property type="entry name" value="NA(+)/H(+) ANTIPORTER 1"/>
    <property type="match status" value="1"/>
</dbReference>
<keyword evidence="12" id="KW-1185">Reference proteome</keyword>
<dbReference type="HOGENOM" id="CLU_005912_9_1_9"/>
<evidence type="ECO:0000256" key="8">
    <source>
        <dbReference type="ARBA" id="ARBA00023136"/>
    </source>
</evidence>
<dbReference type="Pfam" id="PF02080">
    <property type="entry name" value="TrkA_C"/>
    <property type="match status" value="1"/>
</dbReference>
<comment type="caution">
    <text evidence="11">The sequence shown here is derived from an EMBL/GenBank/DDBJ whole genome shotgun (WGS) entry which is preliminary data.</text>
</comment>
<dbReference type="GeneID" id="93691985"/>
<dbReference type="NCBIfam" id="NF003715">
    <property type="entry name" value="PRK05326.1-2"/>
    <property type="match status" value="1"/>
</dbReference>
<dbReference type="GO" id="GO:0005886">
    <property type="term" value="C:plasma membrane"/>
    <property type="evidence" value="ECO:0007669"/>
    <property type="project" value="UniProtKB-SubCell"/>
</dbReference>
<evidence type="ECO:0000256" key="1">
    <source>
        <dbReference type="ARBA" id="ARBA00004651"/>
    </source>
</evidence>
<evidence type="ECO:0000259" key="10">
    <source>
        <dbReference type="PROSITE" id="PS51202"/>
    </source>
</evidence>
<feature type="transmembrane region" description="Helical" evidence="9">
    <location>
        <begin position="264"/>
        <end position="285"/>
    </location>
</feature>
<dbReference type="SUPFAM" id="SSF116726">
    <property type="entry name" value="TrkA C-terminal domain-like"/>
    <property type="match status" value="2"/>
</dbReference>
<dbReference type="STRING" id="411473.RUMCAL_01953"/>
<keyword evidence="8 9" id="KW-0472">Membrane</keyword>
<keyword evidence="2" id="KW-0813">Transport</keyword>
<dbReference type="GO" id="GO:1902600">
    <property type="term" value="P:proton transmembrane transport"/>
    <property type="evidence" value="ECO:0007669"/>
    <property type="project" value="InterPro"/>
</dbReference>
<keyword evidence="7" id="KW-0406">Ion transport</keyword>
<protein>
    <submittedName>
        <fullName evidence="11">TrkA protein</fullName>
    </submittedName>
</protein>
<dbReference type="PANTHER" id="PTHR32507:SF7">
    <property type="entry name" value="K(+)_H(+) ANTIPORTER NHAP2"/>
    <property type="match status" value="1"/>
</dbReference>
<dbReference type="PROSITE" id="PS51202">
    <property type="entry name" value="RCK_C"/>
    <property type="match status" value="2"/>
</dbReference>
<evidence type="ECO:0000256" key="6">
    <source>
        <dbReference type="ARBA" id="ARBA00022989"/>
    </source>
</evidence>
<feature type="transmembrane region" description="Helical" evidence="9">
    <location>
        <begin position="186"/>
        <end position="208"/>
    </location>
</feature>
<feature type="transmembrane region" description="Helical" evidence="9">
    <location>
        <begin position="28"/>
        <end position="46"/>
    </location>
</feature>
<dbReference type="InterPro" id="IPR038770">
    <property type="entry name" value="Na+/solute_symporter_sf"/>
</dbReference>
<dbReference type="RefSeq" id="WP_021683450.1">
    <property type="nucleotide sequence ID" value="NZ_KI260480.1"/>
</dbReference>
<evidence type="ECO:0000256" key="5">
    <source>
        <dbReference type="ARBA" id="ARBA00022692"/>
    </source>
</evidence>
<dbReference type="InterPro" id="IPR006037">
    <property type="entry name" value="RCK_C"/>
</dbReference>
<feature type="transmembrane region" description="Helical" evidence="9">
    <location>
        <begin position="117"/>
        <end position="136"/>
    </location>
</feature>
<dbReference type="AlphaFoldDB" id="U2KR00"/>
<dbReference type="GO" id="GO:0015297">
    <property type="term" value="F:antiporter activity"/>
    <property type="evidence" value="ECO:0007669"/>
    <property type="project" value="UniProtKB-KW"/>
</dbReference>
<evidence type="ECO:0000256" key="3">
    <source>
        <dbReference type="ARBA" id="ARBA00022449"/>
    </source>
</evidence>
<evidence type="ECO:0000256" key="7">
    <source>
        <dbReference type="ARBA" id="ARBA00023065"/>
    </source>
</evidence>
<feature type="transmembrane region" description="Helical" evidence="9">
    <location>
        <begin position="53"/>
        <end position="73"/>
    </location>
</feature>
<dbReference type="OrthoDB" id="9810759at2"/>
<evidence type="ECO:0000256" key="9">
    <source>
        <dbReference type="SAM" id="Phobius"/>
    </source>
</evidence>
<comment type="subcellular location">
    <subcellularLocation>
        <location evidence="1">Cell membrane</location>
        <topology evidence="1">Multi-pass membrane protein</topology>
    </subcellularLocation>
</comment>
<dbReference type="PATRIC" id="fig|411473.3.peg.1610"/>
<sequence length="536" mass="57655">MNWILLLLALVMIACILCNKLTSKIGMPVLLAFLAVGMLCGVDGPLHIRFDNYALTETLCTVALIFIIFYGGFGTKWRAAKPVAGKAVLLSTLGVFLTAAAMGVFCRFALHTGWLEGMLMGAVLGSTDAASVFSILRSKKLDLKYGTASLLEVESGSNDPVAYLMTTIVLAMMTTEISAGRMLYMIFAQLVYGVGIGAVLAVCTVFFLRRFRFETSGFDTVFMAAIAILSYVLPVLIGGNGYLSAYIAGIILGNQKIPNKKNQVHFFDGVTGFMQLMVFFLLGLLCTPSKLGSVILPALAIAVVLTFVARPLVVGVLLTPFRAKLPQQLLVSWAGLRGATSAIFALTAVASGVHLQYDLFHLVFCVVLFSIALQGTLLPLVSRKLHMLDDSTDVLKTFTDYTEEKELQLLRLPLEAGNSWVGAAVSTLTLPPETILAAVLRGGDCLAPRGDTVLCAGDVAVLAAGHCGEKLRHIQLNELEITSEHDWNGKTLAALKLPKEELVIHIRRGKETVIPQGSTEILAGDVLVMYCSEKTA</sequence>
<feature type="transmembrane region" description="Helical" evidence="9">
    <location>
        <begin position="291"/>
        <end position="318"/>
    </location>
</feature>
<proteinExistence type="predicted"/>
<feature type="domain" description="RCK C-terminal" evidence="10">
    <location>
        <begin position="397"/>
        <end position="461"/>
    </location>
</feature>
<keyword evidence="4" id="KW-1003">Cell membrane</keyword>
<accession>U2KR00</accession>
<gene>
    <name evidence="11" type="ORF">RUMCAL_01953</name>
</gene>
<feature type="domain" description="RCK C-terminal" evidence="10">
    <location>
        <begin position="462"/>
        <end position="536"/>
    </location>
</feature>
<evidence type="ECO:0000256" key="4">
    <source>
        <dbReference type="ARBA" id="ARBA00022475"/>
    </source>
</evidence>
<dbReference type="InterPro" id="IPR036721">
    <property type="entry name" value="RCK_C_sf"/>
</dbReference>
<dbReference type="eggNOG" id="COG3263">
    <property type="taxonomic scope" value="Bacteria"/>
</dbReference>
<dbReference type="GO" id="GO:0008324">
    <property type="term" value="F:monoatomic cation transmembrane transporter activity"/>
    <property type="evidence" value="ECO:0007669"/>
    <property type="project" value="InterPro"/>
</dbReference>
<dbReference type="Pfam" id="PF00999">
    <property type="entry name" value="Na_H_Exchanger"/>
    <property type="match status" value="1"/>
</dbReference>
<organism evidence="11 12">
    <name type="scientific">Ruminococcus callidus ATCC 27760</name>
    <dbReference type="NCBI Taxonomy" id="411473"/>
    <lineage>
        <taxon>Bacteria</taxon>
        <taxon>Bacillati</taxon>
        <taxon>Bacillota</taxon>
        <taxon>Clostridia</taxon>
        <taxon>Eubacteriales</taxon>
        <taxon>Oscillospiraceae</taxon>
        <taxon>Ruminococcus</taxon>
    </lineage>
</organism>
<reference evidence="11 12" key="1">
    <citation type="submission" date="2013-07" db="EMBL/GenBank/DDBJ databases">
        <authorList>
            <person name="Weinstock G."/>
            <person name="Sodergren E."/>
            <person name="Wylie T."/>
            <person name="Fulton L."/>
            <person name="Fulton R."/>
            <person name="Fronick C."/>
            <person name="O'Laughlin M."/>
            <person name="Godfrey J."/>
            <person name="Miner T."/>
            <person name="Herter B."/>
            <person name="Appelbaum E."/>
            <person name="Cordes M."/>
            <person name="Lek S."/>
            <person name="Wollam A."/>
            <person name="Pepin K.H."/>
            <person name="Palsikar V.B."/>
            <person name="Mitreva M."/>
            <person name="Wilson R.K."/>
        </authorList>
    </citation>
    <scope>NUCLEOTIDE SEQUENCE [LARGE SCALE GENOMIC DNA]</scope>
    <source>
        <strain evidence="11 12">ATCC 27760</strain>
    </source>
</reference>
<dbReference type="Gene3D" id="1.20.1530.20">
    <property type="match status" value="1"/>
</dbReference>
<feature type="transmembrane region" description="Helical" evidence="9">
    <location>
        <begin position="359"/>
        <end position="381"/>
    </location>
</feature>
<dbReference type="Gene3D" id="3.30.70.1450">
    <property type="entry name" value="Regulator of K+ conductance, C-terminal domain"/>
    <property type="match status" value="2"/>
</dbReference>
<feature type="transmembrane region" description="Helical" evidence="9">
    <location>
        <begin position="88"/>
        <end position="110"/>
    </location>
</feature>
<evidence type="ECO:0000313" key="12">
    <source>
        <dbReference type="Proteomes" id="UP000016662"/>
    </source>
</evidence>
<keyword evidence="3" id="KW-0050">Antiport</keyword>
<name>U2KR00_9FIRM</name>
<keyword evidence="6 9" id="KW-1133">Transmembrane helix</keyword>
<dbReference type="EMBL" id="AWVF01000237">
    <property type="protein sequence ID" value="ERJ94707.1"/>
    <property type="molecule type" value="Genomic_DNA"/>
</dbReference>
<dbReference type="GO" id="GO:0006813">
    <property type="term" value="P:potassium ion transport"/>
    <property type="evidence" value="ECO:0007669"/>
    <property type="project" value="InterPro"/>
</dbReference>
<keyword evidence="5 9" id="KW-0812">Transmembrane</keyword>